<dbReference type="EMBL" id="LC466009">
    <property type="protein sequence ID" value="BBI93120.1"/>
    <property type="molecule type" value="Genomic_RNA"/>
</dbReference>
<dbReference type="GeneID" id="65246980"/>
<keyword evidence="8" id="KW-1035">Host cytoplasm</keyword>
<evidence type="ECO:0000313" key="11">
    <source>
        <dbReference type="Proteomes" id="UP000503480"/>
    </source>
</evidence>
<evidence type="ECO:0000256" key="1">
    <source>
        <dbReference type="ARBA" id="ARBA00004192"/>
    </source>
</evidence>
<keyword evidence="11" id="KW-1185">Reference proteome</keyword>
<keyword evidence="6" id="KW-0694">RNA-binding</keyword>
<keyword evidence="7" id="KW-0543">Viral nucleoprotein</keyword>
<gene>
    <name evidence="10" type="primary">ORF2b</name>
</gene>
<evidence type="ECO:0000256" key="6">
    <source>
        <dbReference type="ARBA" id="ARBA00022884"/>
    </source>
</evidence>
<dbReference type="KEGG" id="vg:65246980"/>
<organism evidence="10 11">
    <name type="scientific">Lentinula edodes negative-strand RNA virus 2</name>
    <dbReference type="NCBI Taxonomy" id="2547431"/>
    <lineage>
        <taxon>Viruses</taxon>
        <taxon>Riboviria</taxon>
        <taxon>Orthornavirae</taxon>
        <taxon>Negarnaviricota</taxon>
        <taxon>Polyploviricotina</taxon>
        <taxon>Bunyaviricetes</taxon>
        <taxon>Hareavirales</taxon>
        <taxon>Phenuiviridae</taxon>
        <taxon>Lentinuvirus</taxon>
        <taxon>Lentinuvirus lentinulae</taxon>
    </lineage>
</organism>
<evidence type="ECO:0000313" key="10">
    <source>
        <dbReference type="EMBL" id="BBI93120.1"/>
    </source>
</evidence>
<dbReference type="GO" id="GO:0030430">
    <property type="term" value="C:host cell cytoplasm"/>
    <property type="evidence" value="ECO:0007669"/>
    <property type="project" value="UniProtKB-SubCell"/>
</dbReference>
<protein>
    <recommendedName>
        <fullName evidence="3">Nucleoprotein</fullName>
    </recommendedName>
    <alternativeName>
        <fullName evidence="9">Nucleocapsid protein</fullName>
    </alternativeName>
</protein>
<evidence type="ECO:0000256" key="9">
    <source>
        <dbReference type="ARBA" id="ARBA00033344"/>
    </source>
</evidence>
<evidence type="ECO:0000256" key="2">
    <source>
        <dbReference type="ARBA" id="ARBA00004328"/>
    </source>
</evidence>
<name>A0A4P2W265_9VIRU</name>
<keyword evidence="4" id="KW-0167">Capsid protein</keyword>
<evidence type="ECO:0000256" key="5">
    <source>
        <dbReference type="ARBA" id="ARBA00022844"/>
    </source>
</evidence>
<keyword evidence="5" id="KW-0946">Virion</keyword>
<dbReference type="Proteomes" id="UP000503480">
    <property type="component" value="Genome"/>
</dbReference>
<dbReference type="InterPro" id="IPR009522">
    <property type="entry name" value="Capsid_Phlebovir/Tenuivir"/>
</dbReference>
<comment type="subcellular location">
    <subcellularLocation>
        <location evidence="1">Host cytoplasm</location>
    </subcellularLocation>
    <subcellularLocation>
        <location evidence="2">Virion</location>
    </subcellularLocation>
</comment>
<sequence length="318" mass="35259">MAVALRNRFNGLQRTDVSLAVGTILTQTEISAVLEADINIIQERIAGEFIIDVDSINAALELLSYEGFDPRIVYAHLAHIQKAGNIGWPQLKEDLMIMLVIHHVRGNINSNNMKSMKSEAKNLINELFAKYHIVVAKDTSKRLAVTLPRLGASFPYQVAQIAKICNRDFAGFCESAVLPAAMKSTSFPSLVPKSTKISLLMTVAYNAYATDQACALKKLNYLEMKEEDRKRLFLEQQRYTDISYNSPVLDKDHRQAALFNLGLGNSTVYKALLSCTKYSSVDTSLFCSETEYLGEIISYQASADLIAKMVASRVSGPS</sequence>
<evidence type="ECO:0000256" key="7">
    <source>
        <dbReference type="ARBA" id="ARBA00023086"/>
    </source>
</evidence>
<proteinExistence type="predicted"/>
<dbReference type="GO" id="GO:0019013">
    <property type="term" value="C:viral nucleocapsid"/>
    <property type="evidence" value="ECO:0007669"/>
    <property type="project" value="UniProtKB-KW"/>
</dbReference>
<dbReference type="RefSeq" id="YP_010086263.1">
    <property type="nucleotide sequence ID" value="NC_055449.1"/>
</dbReference>
<evidence type="ECO:0000256" key="4">
    <source>
        <dbReference type="ARBA" id="ARBA00022561"/>
    </source>
</evidence>
<accession>A0A4P2W265</accession>
<dbReference type="GO" id="GO:0003723">
    <property type="term" value="F:RNA binding"/>
    <property type="evidence" value="ECO:0007669"/>
    <property type="project" value="UniProtKB-KW"/>
</dbReference>
<reference evidence="10 11" key="1">
    <citation type="journal article" date="2019" name="Virology (Lond)">
        <title>Two novel fungal negative-strand RNA viruses related to mymonaviruses and phenuiviruses in the shiitake mushroom (Lentinula edodes).</title>
        <authorList>
            <person name="Lin Y-H."/>
            <person name="Fujita M."/>
            <person name="Chiba S."/>
            <person name="Hyodo K."/>
            <person name="Andika I.B."/>
            <person name="Suzuki N."/>
            <person name="Kondo H."/>
        </authorList>
    </citation>
    <scope>NUCLEOTIDE SEQUENCE [LARGE SCALE GENOMIC DNA]</scope>
    <source>
        <strain evidence="10 11">HG3</strain>
    </source>
</reference>
<evidence type="ECO:0000256" key="8">
    <source>
        <dbReference type="ARBA" id="ARBA00023200"/>
    </source>
</evidence>
<evidence type="ECO:0000256" key="3">
    <source>
        <dbReference type="ARBA" id="ARBA00014389"/>
    </source>
</evidence>
<dbReference type="Pfam" id="PF05733">
    <property type="entry name" value="Tenui_N"/>
    <property type="match status" value="1"/>
</dbReference>